<dbReference type="GO" id="GO:0003700">
    <property type="term" value="F:DNA-binding transcription factor activity"/>
    <property type="evidence" value="ECO:0007669"/>
    <property type="project" value="TreeGrafter"/>
</dbReference>
<dbReference type="GO" id="GO:0000976">
    <property type="term" value="F:transcription cis-regulatory region binding"/>
    <property type="evidence" value="ECO:0007669"/>
    <property type="project" value="TreeGrafter"/>
</dbReference>
<dbReference type="STRING" id="34002.SAMN04489859_101343"/>
<evidence type="ECO:0000313" key="7">
    <source>
        <dbReference type="Proteomes" id="UP000199054"/>
    </source>
</evidence>
<dbReference type="Pfam" id="PF00440">
    <property type="entry name" value="TetR_N"/>
    <property type="match status" value="1"/>
</dbReference>
<dbReference type="Proteomes" id="UP000199054">
    <property type="component" value="Unassembled WGS sequence"/>
</dbReference>
<evidence type="ECO:0000256" key="2">
    <source>
        <dbReference type="ARBA" id="ARBA00023125"/>
    </source>
</evidence>
<proteinExistence type="predicted"/>
<evidence type="ECO:0000256" key="4">
    <source>
        <dbReference type="PROSITE-ProRule" id="PRU00335"/>
    </source>
</evidence>
<dbReference type="RefSeq" id="WP_170851813.1">
    <property type="nucleotide sequence ID" value="NZ_CP067124.1"/>
</dbReference>
<dbReference type="InterPro" id="IPR009057">
    <property type="entry name" value="Homeodomain-like_sf"/>
</dbReference>
<dbReference type="PROSITE" id="PS50977">
    <property type="entry name" value="HTH_TETR_2"/>
    <property type="match status" value="1"/>
</dbReference>
<evidence type="ECO:0000256" key="3">
    <source>
        <dbReference type="ARBA" id="ARBA00023163"/>
    </source>
</evidence>
<evidence type="ECO:0000259" key="5">
    <source>
        <dbReference type="PROSITE" id="PS50977"/>
    </source>
</evidence>
<name>A0A1H8IKB8_9RHOB</name>
<organism evidence="6 7">
    <name type="scientific">Paracoccus alcaliphilus</name>
    <dbReference type="NCBI Taxonomy" id="34002"/>
    <lineage>
        <taxon>Bacteria</taxon>
        <taxon>Pseudomonadati</taxon>
        <taxon>Pseudomonadota</taxon>
        <taxon>Alphaproteobacteria</taxon>
        <taxon>Rhodobacterales</taxon>
        <taxon>Paracoccaceae</taxon>
        <taxon>Paracoccus</taxon>
    </lineage>
</organism>
<protein>
    <submittedName>
        <fullName evidence="6">DNA-binding transcriptional regulator, AcrR family</fullName>
    </submittedName>
</protein>
<sequence>MTSPSPRRIRTLKRIQASAIRLALAEGLNNITTESIARDAGISTRTFFNHYPYKEAAIMGPPPDYPADATERFVSGRGRLIDDLNLLIAAHLRRFVDDREMIANMLRLSETDAKLQALRKNAVLARRAQLNQMLQRRMPHVRPVMAEILASAIIAATNNATDEWAFGRREDFIELARENLELILPSAALLNAPPG</sequence>
<dbReference type="SUPFAM" id="SSF46689">
    <property type="entry name" value="Homeodomain-like"/>
    <property type="match status" value="1"/>
</dbReference>
<dbReference type="AlphaFoldDB" id="A0A1H8IKB8"/>
<dbReference type="EMBL" id="FODE01000013">
    <property type="protein sequence ID" value="SEN69330.1"/>
    <property type="molecule type" value="Genomic_DNA"/>
</dbReference>
<dbReference type="InterPro" id="IPR001647">
    <property type="entry name" value="HTH_TetR"/>
</dbReference>
<keyword evidence="3" id="KW-0804">Transcription</keyword>
<gene>
    <name evidence="6" type="ORF">SAMN04489859_101343</name>
</gene>
<evidence type="ECO:0000256" key="1">
    <source>
        <dbReference type="ARBA" id="ARBA00023015"/>
    </source>
</evidence>
<dbReference type="PANTHER" id="PTHR30055:SF238">
    <property type="entry name" value="MYCOFACTOCIN BIOSYNTHESIS TRANSCRIPTIONAL REGULATOR MFTR-RELATED"/>
    <property type="match status" value="1"/>
</dbReference>
<keyword evidence="7" id="KW-1185">Reference proteome</keyword>
<accession>A0A1H8IKB8</accession>
<feature type="domain" description="HTH tetR-type" evidence="5">
    <location>
        <begin position="9"/>
        <end position="69"/>
    </location>
</feature>
<keyword evidence="2 4" id="KW-0238">DNA-binding</keyword>
<feature type="DNA-binding region" description="H-T-H motif" evidence="4">
    <location>
        <begin position="32"/>
        <end position="51"/>
    </location>
</feature>
<keyword evidence="1" id="KW-0805">Transcription regulation</keyword>
<dbReference type="PANTHER" id="PTHR30055">
    <property type="entry name" value="HTH-TYPE TRANSCRIPTIONAL REGULATOR RUTR"/>
    <property type="match status" value="1"/>
</dbReference>
<evidence type="ECO:0000313" key="6">
    <source>
        <dbReference type="EMBL" id="SEN69330.1"/>
    </source>
</evidence>
<reference evidence="6 7" key="1">
    <citation type="submission" date="2016-10" db="EMBL/GenBank/DDBJ databases">
        <authorList>
            <person name="de Groot N.N."/>
        </authorList>
    </citation>
    <scope>NUCLEOTIDE SEQUENCE [LARGE SCALE GENOMIC DNA]</scope>
    <source>
        <strain evidence="6 7">DSM 8512</strain>
    </source>
</reference>
<dbReference type="Gene3D" id="1.10.357.10">
    <property type="entry name" value="Tetracycline Repressor, domain 2"/>
    <property type="match status" value="1"/>
</dbReference>
<dbReference type="InterPro" id="IPR050109">
    <property type="entry name" value="HTH-type_TetR-like_transc_reg"/>
</dbReference>